<evidence type="ECO:0000256" key="5">
    <source>
        <dbReference type="ARBA" id="ARBA00023242"/>
    </source>
</evidence>
<dbReference type="PRINTS" id="PR00024">
    <property type="entry name" value="HOMEOBOX"/>
</dbReference>
<feature type="domain" description="Homeobox" evidence="9">
    <location>
        <begin position="113"/>
        <end position="173"/>
    </location>
</feature>
<dbReference type="OrthoDB" id="6159439at2759"/>
<dbReference type="CDD" id="cd00086">
    <property type="entry name" value="homeodomain"/>
    <property type="match status" value="1"/>
</dbReference>
<feature type="region of interest" description="Disordered" evidence="8">
    <location>
        <begin position="31"/>
        <end position="50"/>
    </location>
</feature>
<dbReference type="GeneID" id="110237471"/>
<keyword evidence="4 6" id="KW-0371">Homeobox</keyword>
<dbReference type="PANTHER" id="PTHR24333">
    <property type="entry name" value="HOMEO BOX HB9 LIKE A-RELATED"/>
    <property type="match status" value="1"/>
</dbReference>
<dbReference type="Gene3D" id="1.10.10.60">
    <property type="entry name" value="Homeodomain-like"/>
    <property type="match status" value="1"/>
</dbReference>
<accession>A0A913X481</accession>
<sequence>MVKTPVNMQSPSFMVDSLISKKTLEISPEIEKVEDESHNDSRKSAFSSQLPKREFPTSVCNCQPCQQPIPGFTAISQVSSPPRFMSLQSMAGVSVPTPVYLPKSPQRRKRKENKPRRQRTTFTSEQTLKLELEFHQNEYITRSRRFELAACLSLTETQVKIWFQNRRAKDKRLEKAQMEQQVRLATYTNSMTYPATYLNYYSPHYFKNGTQTIHSPVSTMSQRLS</sequence>
<proteinExistence type="predicted"/>
<name>A0A913X481_EXADI</name>
<dbReference type="SMART" id="SM00389">
    <property type="entry name" value="HOX"/>
    <property type="match status" value="1"/>
</dbReference>
<dbReference type="InterPro" id="IPR009057">
    <property type="entry name" value="Homeodomain-like_sf"/>
</dbReference>
<organism evidence="10 11">
    <name type="scientific">Exaiptasia diaphana</name>
    <name type="common">Tropical sea anemone</name>
    <name type="synonym">Aiptasia pulchella</name>
    <dbReference type="NCBI Taxonomy" id="2652724"/>
    <lineage>
        <taxon>Eukaryota</taxon>
        <taxon>Metazoa</taxon>
        <taxon>Cnidaria</taxon>
        <taxon>Anthozoa</taxon>
        <taxon>Hexacorallia</taxon>
        <taxon>Actiniaria</taxon>
        <taxon>Aiptasiidae</taxon>
        <taxon>Exaiptasia</taxon>
    </lineage>
</organism>
<dbReference type="InterPro" id="IPR050848">
    <property type="entry name" value="Homeobox_TF"/>
</dbReference>
<evidence type="ECO:0000256" key="4">
    <source>
        <dbReference type="ARBA" id="ARBA00023155"/>
    </source>
</evidence>
<dbReference type="GO" id="GO:0048663">
    <property type="term" value="P:neuron fate commitment"/>
    <property type="evidence" value="ECO:0007669"/>
    <property type="project" value="UniProtKB-ARBA"/>
</dbReference>
<evidence type="ECO:0000256" key="1">
    <source>
        <dbReference type="ARBA" id="ARBA00004123"/>
    </source>
</evidence>
<feature type="compositionally biased region" description="Basic residues" evidence="8">
    <location>
        <begin position="105"/>
        <end position="119"/>
    </location>
</feature>
<dbReference type="Proteomes" id="UP000887567">
    <property type="component" value="Unplaced"/>
</dbReference>
<keyword evidence="2" id="KW-0217">Developmental protein</keyword>
<protein>
    <recommendedName>
        <fullName evidence="9">Homeobox domain-containing protein</fullName>
    </recommendedName>
</protein>
<keyword evidence="3 6" id="KW-0238">DNA-binding</keyword>
<dbReference type="PRINTS" id="PR00031">
    <property type="entry name" value="HTHREPRESSR"/>
</dbReference>
<feature type="DNA-binding region" description="Homeobox" evidence="6">
    <location>
        <begin position="115"/>
        <end position="174"/>
    </location>
</feature>
<evidence type="ECO:0000256" key="2">
    <source>
        <dbReference type="ARBA" id="ARBA00022473"/>
    </source>
</evidence>
<dbReference type="PANTHER" id="PTHR24333:SF8">
    <property type="entry name" value="HOMEOBOX PROTEIN CEH-62"/>
    <property type="match status" value="1"/>
</dbReference>
<dbReference type="InterPro" id="IPR000047">
    <property type="entry name" value="HTH_motif"/>
</dbReference>
<dbReference type="AlphaFoldDB" id="A0A913X481"/>
<dbReference type="KEGG" id="epa:110237471"/>
<dbReference type="SUPFAM" id="SSF46689">
    <property type="entry name" value="Homeodomain-like"/>
    <property type="match status" value="1"/>
</dbReference>
<dbReference type="GO" id="GO:0003677">
    <property type="term" value="F:DNA binding"/>
    <property type="evidence" value="ECO:0007669"/>
    <property type="project" value="UniProtKB-UniRule"/>
</dbReference>
<keyword evidence="11" id="KW-1185">Reference proteome</keyword>
<dbReference type="OMA" id="SVCNCQP"/>
<evidence type="ECO:0000256" key="3">
    <source>
        <dbReference type="ARBA" id="ARBA00023125"/>
    </source>
</evidence>
<reference evidence="10" key="1">
    <citation type="submission" date="2022-11" db="UniProtKB">
        <authorList>
            <consortium name="EnsemblMetazoa"/>
        </authorList>
    </citation>
    <scope>IDENTIFICATION</scope>
</reference>
<dbReference type="GO" id="GO:0000981">
    <property type="term" value="F:DNA-binding transcription factor activity, RNA polymerase II-specific"/>
    <property type="evidence" value="ECO:0007669"/>
    <property type="project" value="InterPro"/>
</dbReference>
<evidence type="ECO:0000256" key="8">
    <source>
        <dbReference type="SAM" id="MobiDB-lite"/>
    </source>
</evidence>
<evidence type="ECO:0000256" key="6">
    <source>
        <dbReference type="PROSITE-ProRule" id="PRU00108"/>
    </source>
</evidence>
<keyword evidence="5 6" id="KW-0539">Nucleus</keyword>
<dbReference type="PROSITE" id="PS50071">
    <property type="entry name" value="HOMEOBOX_2"/>
    <property type="match status" value="1"/>
</dbReference>
<dbReference type="RefSeq" id="XP_020898723.1">
    <property type="nucleotide sequence ID" value="XM_021043064.2"/>
</dbReference>
<dbReference type="InterPro" id="IPR017970">
    <property type="entry name" value="Homeobox_CS"/>
</dbReference>
<dbReference type="FunFam" id="1.10.10.60:FF:000417">
    <property type="entry name" value="Even-skipped homeobox 1"/>
    <property type="match status" value="1"/>
</dbReference>
<dbReference type="PROSITE" id="PS00027">
    <property type="entry name" value="HOMEOBOX_1"/>
    <property type="match status" value="1"/>
</dbReference>
<dbReference type="Pfam" id="PF00046">
    <property type="entry name" value="Homeodomain"/>
    <property type="match status" value="1"/>
</dbReference>
<evidence type="ECO:0000313" key="10">
    <source>
        <dbReference type="EnsemblMetazoa" id="XP_020898723.1"/>
    </source>
</evidence>
<dbReference type="InterPro" id="IPR001356">
    <property type="entry name" value="HD"/>
</dbReference>
<comment type="subcellular location">
    <subcellularLocation>
        <location evidence="1 6 7">Nucleus</location>
    </subcellularLocation>
</comment>
<dbReference type="EnsemblMetazoa" id="XM_021043064.2">
    <property type="protein sequence ID" value="XP_020898723.1"/>
    <property type="gene ID" value="LOC110237471"/>
</dbReference>
<evidence type="ECO:0000256" key="7">
    <source>
        <dbReference type="RuleBase" id="RU000682"/>
    </source>
</evidence>
<evidence type="ECO:0000259" key="9">
    <source>
        <dbReference type="PROSITE" id="PS50071"/>
    </source>
</evidence>
<feature type="region of interest" description="Disordered" evidence="8">
    <location>
        <begin position="95"/>
        <end position="121"/>
    </location>
</feature>
<feature type="compositionally biased region" description="Basic and acidic residues" evidence="8">
    <location>
        <begin position="31"/>
        <end position="43"/>
    </location>
</feature>
<dbReference type="GO" id="GO:0005634">
    <property type="term" value="C:nucleus"/>
    <property type="evidence" value="ECO:0007669"/>
    <property type="project" value="UniProtKB-SubCell"/>
</dbReference>
<evidence type="ECO:0000313" key="11">
    <source>
        <dbReference type="Proteomes" id="UP000887567"/>
    </source>
</evidence>
<dbReference type="InterPro" id="IPR020479">
    <property type="entry name" value="HD_metazoa"/>
</dbReference>